<reference evidence="2" key="1">
    <citation type="submission" date="2014-12" db="EMBL/GenBank/DDBJ databases">
        <title>Insight into the proteome of Arion vulgaris.</title>
        <authorList>
            <person name="Aradska J."/>
            <person name="Bulat T."/>
            <person name="Smidak R."/>
            <person name="Sarate P."/>
            <person name="Gangsoo J."/>
            <person name="Sialana F."/>
            <person name="Bilban M."/>
            <person name="Lubec G."/>
        </authorList>
    </citation>
    <scope>NUCLEOTIDE SEQUENCE</scope>
    <source>
        <tissue evidence="2">Skin</tissue>
    </source>
</reference>
<evidence type="ECO:0000259" key="1">
    <source>
        <dbReference type="PROSITE" id="PS50940"/>
    </source>
</evidence>
<proteinExistence type="predicted"/>
<dbReference type="Pfam" id="PF01607">
    <property type="entry name" value="CBM_14"/>
    <property type="match status" value="1"/>
</dbReference>
<protein>
    <recommendedName>
        <fullName evidence="1">Chitin-binding type-2 domain-containing protein</fullName>
    </recommendedName>
</protein>
<organism evidence="2">
    <name type="scientific">Arion vulgaris</name>
    <dbReference type="NCBI Taxonomy" id="1028688"/>
    <lineage>
        <taxon>Eukaryota</taxon>
        <taxon>Metazoa</taxon>
        <taxon>Spiralia</taxon>
        <taxon>Lophotrochozoa</taxon>
        <taxon>Mollusca</taxon>
        <taxon>Gastropoda</taxon>
        <taxon>Heterobranchia</taxon>
        <taxon>Euthyneura</taxon>
        <taxon>Panpulmonata</taxon>
        <taxon>Eupulmonata</taxon>
        <taxon>Stylommatophora</taxon>
        <taxon>Helicina</taxon>
        <taxon>Arionoidea</taxon>
        <taxon>Arionidae</taxon>
        <taxon>Arion</taxon>
    </lineage>
</organism>
<dbReference type="EMBL" id="HACG01005726">
    <property type="protein sequence ID" value="CEK52591.1"/>
    <property type="molecule type" value="Transcribed_RNA"/>
</dbReference>
<dbReference type="GO" id="GO:0005576">
    <property type="term" value="C:extracellular region"/>
    <property type="evidence" value="ECO:0007669"/>
    <property type="project" value="InterPro"/>
</dbReference>
<sequence>DKADGTYPQDCNNFYYVCAYGQSYKMKCAGNTAYDVATDSCDAHSLVAACGGKRPSQDSTIQTPVTVVRDKFCDG</sequence>
<dbReference type="GO" id="GO:0008061">
    <property type="term" value="F:chitin binding"/>
    <property type="evidence" value="ECO:0007669"/>
    <property type="project" value="InterPro"/>
</dbReference>
<feature type="non-terminal residue" evidence="2">
    <location>
        <position position="1"/>
    </location>
</feature>
<dbReference type="InterPro" id="IPR002557">
    <property type="entry name" value="Chitin-bd_dom"/>
</dbReference>
<dbReference type="AlphaFoldDB" id="A0A0B6Y9U2"/>
<dbReference type="Gene3D" id="2.170.140.10">
    <property type="entry name" value="Chitin binding domain"/>
    <property type="match status" value="1"/>
</dbReference>
<dbReference type="PROSITE" id="PS50940">
    <property type="entry name" value="CHIT_BIND_II"/>
    <property type="match status" value="1"/>
</dbReference>
<accession>A0A0B6Y9U2</accession>
<feature type="non-terminal residue" evidence="2">
    <location>
        <position position="75"/>
    </location>
</feature>
<name>A0A0B6Y9U2_9EUPU</name>
<evidence type="ECO:0000313" key="2">
    <source>
        <dbReference type="EMBL" id="CEK52591.1"/>
    </source>
</evidence>
<feature type="domain" description="Chitin-binding type-2" evidence="1">
    <location>
        <begin position="1"/>
        <end position="52"/>
    </location>
</feature>
<dbReference type="SUPFAM" id="SSF57625">
    <property type="entry name" value="Invertebrate chitin-binding proteins"/>
    <property type="match status" value="1"/>
</dbReference>
<dbReference type="SMART" id="SM00494">
    <property type="entry name" value="ChtBD2"/>
    <property type="match status" value="1"/>
</dbReference>
<dbReference type="InterPro" id="IPR036508">
    <property type="entry name" value="Chitin-bd_dom_sf"/>
</dbReference>
<gene>
    <name evidence="2" type="primary">ORF17327</name>
</gene>